<reference evidence="2 3" key="1">
    <citation type="submission" date="2015-06" db="EMBL/GenBank/DDBJ databases">
        <title>Genome sequence of Mycobacterium conceptionense strain MLE.</title>
        <authorList>
            <person name="Greninger A.L."/>
            <person name="Cunningham G."/>
            <person name="Chiu C.Y."/>
            <person name="Miller S."/>
        </authorList>
    </citation>
    <scope>NUCLEOTIDE SEQUENCE [LARGE SCALE GENOMIC DNA]</scope>
    <source>
        <strain evidence="2 3">MLE</strain>
    </source>
</reference>
<keyword evidence="1" id="KW-1133">Transmembrane helix</keyword>
<comment type="caution">
    <text evidence="2">The sequence shown here is derived from an EMBL/GenBank/DDBJ whole genome shotgun (WGS) entry which is preliminary data.</text>
</comment>
<dbReference type="AlphaFoldDB" id="A0A0J8WSH8"/>
<keyword evidence="1" id="KW-0472">Membrane</keyword>
<organism evidence="2 3">
    <name type="scientific">Mycolicibacterium conceptionense</name>
    <dbReference type="NCBI Taxonomy" id="451644"/>
    <lineage>
        <taxon>Bacteria</taxon>
        <taxon>Bacillati</taxon>
        <taxon>Actinomycetota</taxon>
        <taxon>Actinomycetes</taxon>
        <taxon>Mycobacteriales</taxon>
        <taxon>Mycobacteriaceae</taxon>
        <taxon>Mycolicibacterium</taxon>
    </lineage>
</organism>
<keyword evidence="1" id="KW-0812">Transmembrane</keyword>
<dbReference type="PATRIC" id="fig|451644.5.peg.4747"/>
<evidence type="ECO:0000313" key="3">
    <source>
        <dbReference type="Proteomes" id="UP000037594"/>
    </source>
</evidence>
<name>A0A0J8WSH8_9MYCO</name>
<sequence length="147" mass="15701">MSRYDEPSIGKVFAIGIGLLIALLVLFGAISWTAGWFGKAGEVSGADNVEKQYTQVIDTFNSVQAAANNACAAGKATKEAGDPVMLERPEVAYGATVRSQVVDYNRRQANIFEAKLVGPSGYPRELPTPAANEDWCGYAAKVAELKK</sequence>
<dbReference type="EMBL" id="LFOD01000025">
    <property type="protein sequence ID" value="KMV15959.1"/>
    <property type="molecule type" value="Genomic_DNA"/>
</dbReference>
<dbReference type="OrthoDB" id="9928828at2"/>
<evidence type="ECO:0000313" key="2">
    <source>
        <dbReference type="EMBL" id="KMV15959.1"/>
    </source>
</evidence>
<proteinExistence type="predicted"/>
<feature type="transmembrane region" description="Helical" evidence="1">
    <location>
        <begin position="12"/>
        <end position="37"/>
    </location>
</feature>
<accession>A0A0J8WSH8</accession>
<dbReference type="RefSeq" id="WP_048896220.1">
    <property type="nucleotide sequence ID" value="NZ_LFOD01000025.1"/>
</dbReference>
<evidence type="ECO:0000256" key="1">
    <source>
        <dbReference type="SAM" id="Phobius"/>
    </source>
</evidence>
<dbReference type="Proteomes" id="UP000037594">
    <property type="component" value="Unassembled WGS sequence"/>
</dbReference>
<gene>
    <name evidence="2" type="ORF">ACT17_22995</name>
</gene>
<protein>
    <submittedName>
        <fullName evidence="2">Uncharacterized protein</fullName>
    </submittedName>
</protein>